<evidence type="ECO:0000256" key="2">
    <source>
        <dbReference type="ARBA" id="ARBA00022723"/>
    </source>
</evidence>
<dbReference type="PROSITE" id="PS50157">
    <property type="entry name" value="ZINC_FINGER_C2H2_2"/>
    <property type="match status" value="8"/>
</dbReference>
<feature type="compositionally biased region" description="Basic and acidic residues" evidence="10">
    <location>
        <begin position="237"/>
        <end position="247"/>
    </location>
</feature>
<dbReference type="EMBL" id="BDGG01000002">
    <property type="protein sequence ID" value="GAU92757.1"/>
    <property type="molecule type" value="Genomic_DNA"/>
</dbReference>
<dbReference type="PANTHER" id="PTHR16515:SF49">
    <property type="entry name" value="GASTRULA ZINC FINGER PROTEIN XLCGF49.1-LIKE-RELATED"/>
    <property type="match status" value="1"/>
</dbReference>
<dbReference type="Pfam" id="PF21549">
    <property type="entry name" value="PRDM2_PR"/>
    <property type="match status" value="1"/>
</dbReference>
<gene>
    <name evidence="13" type="primary">RvY_04800-1</name>
    <name evidence="13" type="synonym">RvY_04800.1</name>
    <name evidence="13" type="ORF">RvY_04800</name>
</gene>
<feature type="compositionally biased region" description="Basic and acidic residues" evidence="10">
    <location>
        <begin position="257"/>
        <end position="277"/>
    </location>
</feature>
<proteinExistence type="predicted"/>
<evidence type="ECO:0000256" key="9">
    <source>
        <dbReference type="PROSITE-ProRule" id="PRU00042"/>
    </source>
</evidence>
<name>A0A1D1UZH2_RAMVA</name>
<evidence type="ECO:0000256" key="8">
    <source>
        <dbReference type="ARBA" id="ARBA00023242"/>
    </source>
</evidence>
<protein>
    <submittedName>
        <fullName evidence="13">Uncharacterized protein</fullName>
    </submittedName>
</protein>
<feature type="region of interest" description="Disordered" evidence="10">
    <location>
        <begin position="189"/>
        <end position="295"/>
    </location>
</feature>
<keyword evidence="14" id="KW-1185">Reference proteome</keyword>
<keyword evidence="6" id="KW-0805">Transcription regulation</keyword>
<dbReference type="InterPro" id="IPR046341">
    <property type="entry name" value="SET_dom_sf"/>
</dbReference>
<keyword evidence="5" id="KW-0862">Zinc</keyword>
<dbReference type="Gene3D" id="3.30.160.60">
    <property type="entry name" value="Classic Zinc Finger"/>
    <property type="match status" value="4"/>
</dbReference>
<dbReference type="GO" id="GO:0010468">
    <property type="term" value="P:regulation of gene expression"/>
    <property type="evidence" value="ECO:0007669"/>
    <property type="project" value="TreeGrafter"/>
</dbReference>
<dbReference type="AlphaFoldDB" id="A0A1D1UZH2"/>
<dbReference type="InterPro" id="IPR013087">
    <property type="entry name" value="Znf_C2H2_type"/>
</dbReference>
<keyword evidence="7" id="KW-0804">Transcription</keyword>
<feature type="domain" description="C2H2-type" evidence="11">
    <location>
        <begin position="590"/>
        <end position="615"/>
    </location>
</feature>
<dbReference type="GO" id="GO:0008270">
    <property type="term" value="F:zinc ion binding"/>
    <property type="evidence" value="ECO:0007669"/>
    <property type="project" value="UniProtKB-KW"/>
</dbReference>
<keyword evidence="3" id="KW-0677">Repeat</keyword>
<dbReference type="SUPFAM" id="SSF57667">
    <property type="entry name" value="beta-beta-alpha zinc fingers"/>
    <property type="match status" value="3"/>
</dbReference>
<evidence type="ECO:0000256" key="1">
    <source>
        <dbReference type="ARBA" id="ARBA00004123"/>
    </source>
</evidence>
<evidence type="ECO:0000259" key="11">
    <source>
        <dbReference type="PROSITE" id="PS50157"/>
    </source>
</evidence>
<dbReference type="PROSITE" id="PS50280">
    <property type="entry name" value="SET"/>
    <property type="match status" value="1"/>
</dbReference>
<evidence type="ECO:0000256" key="3">
    <source>
        <dbReference type="ARBA" id="ARBA00022737"/>
    </source>
</evidence>
<dbReference type="PROSITE" id="PS00028">
    <property type="entry name" value="ZINC_FINGER_C2H2_1"/>
    <property type="match status" value="6"/>
</dbReference>
<dbReference type="SMART" id="SM00355">
    <property type="entry name" value="ZnF_C2H2"/>
    <property type="match status" value="9"/>
</dbReference>
<dbReference type="STRING" id="947166.A0A1D1UZH2"/>
<dbReference type="Pfam" id="PF00096">
    <property type="entry name" value="zf-C2H2"/>
    <property type="match status" value="3"/>
</dbReference>
<organism evidence="13 14">
    <name type="scientific">Ramazzottius varieornatus</name>
    <name type="common">Water bear</name>
    <name type="synonym">Tardigrade</name>
    <dbReference type="NCBI Taxonomy" id="947166"/>
    <lineage>
        <taxon>Eukaryota</taxon>
        <taxon>Metazoa</taxon>
        <taxon>Ecdysozoa</taxon>
        <taxon>Tardigrada</taxon>
        <taxon>Eutardigrada</taxon>
        <taxon>Parachela</taxon>
        <taxon>Hypsibioidea</taxon>
        <taxon>Ramazzottiidae</taxon>
        <taxon>Ramazzottius</taxon>
    </lineage>
</organism>
<accession>A0A1D1UZH2</accession>
<feature type="compositionally biased region" description="Basic and acidic residues" evidence="10">
    <location>
        <begin position="286"/>
        <end position="295"/>
    </location>
</feature>
<keyword evidence="4 9" id="KW-0863">Zinc-finger</keyword>
<reference evidence="13 14" key="1">
    <citation type="journal article" date="2016" name="Nat. Commun.">
        <title>Extremotolerant tardigrade genome and improved radiotolerance of human cultured cells by tardigrade-unique protein.</title>
        <authorList>
            <person name="Hashimoto T."/>
            <person name="Horikawa D.D."/>
            <person name="Saito Y."/>
            <person name="Kuwahara H."/>
            <person name="Kozuka-Hata H."/>
            <person name="Shin-I T."/>
            <person name="Minakuchi Y."/>
            <person name="Ohishi K."/>
            <person name="Motoyama A."/>
            <person name="Aizu T."/>
            <person name="Enomoto A."/>
            <person name="Kondo K."/>
            <person name="Tanaka S."/>
            <person name="Hara Y."/>
            <person name="Koshikawa S."/>
            <person name="Sagara H."/>
            <person name="Miura T."/>
            <person name="Yokobori S."/>
            <person name="Miyagawa K."/>
            <person name="Suzuki Y."/>
            <person name="Kubo T."/>
            <person name="Oyama M."/>
            <person name="Kohara Y."/>
            <person name="Fujiyama A."/>
            <person name="Arakawa K."/>
            <person name="Katayama T."/>
            <person name="Toyoda A."/>
            <person name="Kunieda T."/>
        </authorList>
    </citation>
    <scope>NUCLEOTIDE SEQUENCE [LARGE SCALE GENOMIC DNA]</scope>
    <source>
        <strain evidence="13 14">YOKOZUNA-1</strain>
    </source>
</reference>
<keyword evidence="2" id="KW-0479">Metal-binding</keyword>
<evidence type="ECO:0000256" key="6">
    <source>
        <dbReference type="ARBA" id="ARBA00023015"/>
    </source>
</evidence>
<feature type="domain" description="SET" evidence="12">
    <location>
        <begin position="66"/>
        <end position="179"/>
    </location>
</feature>
<feature type="domain" description="C2H2-type" evidence="11">
    <location>
        <begin position="456"/>
        <end position="483"/>
    </location>
</feature>
<evidence type="ECO:0000313" key="13">
    <source>
        <dbReference type="EMBL" id="GAU92757.1"/>
    </source>
</evidence>
<evidence type="ECO:0000259" key="12">
    <source>
        <dbReference type="PROSITE" id="PS50280"/>
    </source>
</evidence>
<evidence type="ECO:0000256" key="10">
    <source>
        <dbReference type="SAM" id="MobiDB-lite"/>
    </source>
</evidence>
<feature type="domain" description="C2H2-type" evidence="11">
    <location>
        <begin position="398"/>
        <end position="426"/>
    </location>
</feature>
<dbReference type="Proteomes" id="UP000186922">
    <property type="component" value="Unassembled WGS sequence"/>
</dbReference>
<comment type="caution">
    <text evidence="13">The sequence shown here is derived from an EMBL/GenBank/DDBJ whole genome shotgun (WGS) entry which is preliminary data.</text>
</comment>
<dbReference type="InterPro" id="IPR001214">
    <property type="entry name" value="SET_dom"/>
</dbReference>
<comment type="subcellular location">
    <subcellularLocation>
        <location evidence="1">Nucleus</location>
    </subcellularLocation>
</comment>
<dbReference type="PANTHER" id="PTHR16515">
    <property type="entry name" value="PR DOMAIN ZINC FINGER PROTEIN"/>
    <property type="match status" value="1"/>
</dbReference>
<feature type="domain" description="C2H2-type" evidence="11">
    <location>
        <begin position="484"/>
        <end position="512"/>
    </location>
</feature>
<evidence type="ECO:0000313" key="14">
    <source>
        <dbReference type="Proteomes" id="UP000186922"/>
    </source>
</evidence>
<feature type="domain" description="C2H2-type" evidence="11">
    <location>
        <begin position="328"/>
        <end position="357"/>
    </location>
</feature>
<keyword evidence="8" id="KW-0539">Nucleus</keyword>
<feature type="domain" description="C2H2-type" evidence="11">
    <location>
        <begin position="429"/>
        <end position="456"/>
    </location>
</feature>
<evidence type="ECO:0000256" key="7">
    <source>
        <dbReference type="ARBA" id="ARBA00023163"/>
    </source>
</evidence>
<evidence type="ECO:0000256" key="5">
    <source>
        <dbReference type="ARBA" id="ARBA00022833"/>
    </source>
</evidence>
<feature type="domain" description="C2H2-type" evidence="11">
    <location>
        <begin position="517"/>
        <end position="540"/>
    </location>
</feature>
<dbReference type="InterPro" id="IPR050331">
    <property type="entry name" value="Zinc_finger"/>
</dbReference>
<evidence type="ECO:0000256" key="4">
    <source>
        <dbReference type="ARBA" id="ARBA00022771"/>
    </source>
</evidence>
<dbReference type="InterPro" id="IPR036236">
    <property type="entry name" value="Znf_C2H2_sf"/>
</dbReference>
<feature type="domain" description="C2H2-type" evidence="11">
    <location>
        <begin position="548"/>
        <end position="567"/>
    </location>
</feature>
<dbReference type="GO" id="GO:0005634">
    <property type="term" value="C:nucleus"/>
    <property type="evidence" value="ECO:0007669"/>
    <property type="project" value="UniProtKB-SubCell"/>
</dbReference>
<feature type="compositionally biased region" description="Acidic residues" evidence="10">
    <location>
        <begin position="193"/>
        <end position="205"/>
    </location>
</feature>
<dbReference type="OrthoDB" id="8823111at2759"/>
<dbReference type="Gene3D" id="2.170.270.10">
    <property type="entry name" value="SET domain"/>
    <property type="match status" value="1"/>
</dbReference>
<sequence length="615" mass="69626">MEQHPTGAAEARSEHLTRCGSCRDQENGPCVKHCPYLVPDEEFSRAICTLPSQLAFRVIQCSDAQSEITSSDDEHEGMGESRRVFARRSIPAGAVYGPLAASLGSEKRKRCSSQFGVVVDGNVRDYCLDSDMMCNWMKYVRLADTPTEANLMAYQHGNSVYFSVVNGLSAGVELCVGYSRAYATSMGKVTSDADGDVDGLSDSDTDVSLPPFASKTVLEPRKKEVAKRKRKVADGPPEVHQEADKSSNKKKRSIPKSKAEKDEHSDEKLYSEDEEPRKGKRQRKPKQQEENVRVTKREKPLLEVEKLTQNFKLPSASKLLAANRWYKYPCPEEDCTADFRLPGLLAIHATKHGAEIPQDLKEPGPKSCPGCETRFPDATVLVRHIAEHERHYRRLRKISCDQCGKKFRSEESLVVHKQQLHSGEVIREFSCKQCQKKFLTFAALRSHENFHKEKGFVCPVCTQMFSGSMLLNVHSEVHRVDGKFPCRVCLKVYDSWLILSRHMKQTHLKVREFKKTYPCSTCKKSCRGKAELARHMGVHSVAPTAESFSCDDCGRKFRQKAALSNHQPKCRTKLMKERLEKFSKTIANSFTCIYCNREYSSQERLAEHQMIKHGC</sequence>